<feature type="transmembrane region" description="Helical" evidence="7">
    <location>
        <begin position="169"/>
        <end position="186"/>
    </location>
</feature>
<dbReference type="PANTHER" id="PTHR30465">
    <property type="entry name" value="INNER MEMBRANE ABC TRANSPORTER"/>
    <property type="match status" value="1"/>
</dbReference>
<reference evidence="9 10" key="1">
    <citation type="submission" date="2018-09" db="EMBL/GenBank/DDBJ databases">
        <title>Paenibacillus aracenensis nov. sp. isolated from a cave in southern Spain.</title>
        <authorList>
            <person name="Jurado V."/>
            <person name="Gutierrez-Patricio S."/>
            <person name="Gonzalez-Pimentel J.L."/>
            <person name="Miller A.Z."/>
            <person name="Laiz L."/>
            <person name="Saiz-Jimenez C."/>
        </authorList>
    </citation>
    <scope>NUCLEOTIDE SEQUENCE [LARGE SCALE GENOMIC DNA]</scope>
    <source>
        <strain evidence="9 10">JCM 19203</strain>
    </source>
</reference>
<dbReference type="OrthoDB" id="2958608at2"/>
<comment type="subcellular location">
    <subcellularLocation>
        <location evidence="1 7">Cell membrane</location>
        <topology evidence="1 7">Multi-pass membrane protein</topology>
    </subcellularLocation>
</comment>
<dbReference type="InterPro" id="IPR035906">
    <property type="entry name" value="MetI-like_sf"/>
</dbReference>
<feature type="transmembrane region" description="Helical" evidence="7">
    <location>
        <begin position="94"/>
        <end position="117"/>
    </location>
</feature>
<evidence type="ECO:0000256" key="3">
    <source>
        <dbReference type="ARBA" id="ARBA00022475"/>
    </source>
</evidence>
<dbReference type="Pfam" id="PF00528">
    <property type="entry name" value="BPD_transp_1"/>
    <property type="match status" value="1"/>
</dbReference>
<evidence type="ECO:0000259" key="8">
    <source>
        <dbReference type="PROSITE" id="PS50928"/>
    </source>
</evidence>
<keyword evidence="5 7" id="KW-1133">Transmembrane helix</keyword>
<feature type="transmembrane region" description="Helical" evidence="7">
    <location>
        <begin position="243"/>
        <end position="265"/>
    </location>
</feature>
<evidence type="ECO:0000256" key="7">
    <source>
        <dbReference type="RuleBase" id="RU363032"/>
    </source>
</evidence>
<organism evidence="9 10">
    <name type="scientific">Paenibacillus pinisoli</name>
    <dbReference type="NCBI Taxonomy" id="1276110"/>
    <lineage>
        <taxon>Bacteria</taxon>
        <taxon>Bacillati</taxon>
        <taxon>Bacillota</taxon>
        <taxon>Bacilli</taxon>
        <taxon>Bacillales</taxon>
        <taxon>Paenibacillaceae</taxon>
        <taxon>Paenibacillus</taxon>
    </lineage>
</organism>
<dbReference type="AlphaFoldDB" id="A0A3A6PZ62"/>
<evidence type="ECO:0000313" key="9">
    <source>
        <dbReference type="EMBL" id="RJX40603.1"/>
    </source>
</evidence>
<keyword evidence="10" id="KW-1185">Reference proteome</keyword>
<keyword evidence="4 7" id="KW-0812">Transmembrane</keyword>
<feature type="transmembrane region" description="Helical" evidence="7">
    <location>
        <begin position="20"/>
        <end position="41"/>
    </location>
</feature>
<dbReference type="GO" id="GO:0055085">
    <property type="term" value="P:transmembrane transport"/>
    <property type="evidence" value="ECO:0007669"/>
    <property type="project" value="InterPro"/>
</dbReference>
<feature type="domain" description="ABC transmembrane type-1" evidence="8">
    <location>
        <begin position="90"/>
        <end position="300"/>
    </location>
</feature>
<evidence type="ECO:0000256" key="5">
    <source>
        <dbReference type="ARBA" id="ARBA00022989"/>
    </source>
</evidence>
<comment type="similarity">
    <text evidence="7">Belongs to the binding-protein-dependent transport system permease family.</text>
</comment>
<evidence type="ECO:0000256" key="6">
    <source>
        <dbReference type="ARBA" id="ARBA00023136"/>
    </source>
</evidence>
<proteinExistence type="inferred from homology"/>
<evidence type="ECO:0000256" key="4">
    <source>
        <dbReference type="ARBA" id="ARBA00022692"/>
    </source>
</evidence>
<dbReference type="InterPro" id="IPR000515">
    <property type="entry name" value="MetI-like"/>
</dbReference>
<dbReference type="SUPFAM" id="SSF161098">
    <property type="entry name" value="MetI-like"/>
    <property type="match status" value="1"/>
</dbReference>
<dbReference type="Gene3D" id="1.10.3720.10">
    <property type="entry name" value="MetI-like"/>
    <property type="match status" value="1"/>
</dbReference>
<sequence length="305" mass="33750">MLEEREGTFMMPRSAQMALIIPGILLFVFLFAMMPVVLHFGPGDGGLQFSWGQGFQSLKAYIAGLGSGESFTYYSGKNLHHFWERIGIYFLTSFYYVTAAGILGSAIGIFIGIYFAISKAGWAKSVADFIGALPDFVIVLLLQFMIVLIAKETGVVLFEVATLSADDPAVVLPLLAMIIIPANYMLRNVSMQMKLTLTEDYISNAKAKGMGKLYIIFYHALPNVLPYVKGDLHKLMGIVMGNLFIVEYLFNNKGVSILIFAHAFVGGEYQYDIVVNGLLSFLILYGLGYGLVRLFLFALGKVFQR</sequence>
<gene>
    <name evidence="9" type="ORF">D3P09_00875</name>
</gene>
<evidence type="ECO:0000256" key="2">
    <source>
        <dbReference type="ARBA" id="ARBA00022448"/>
    </source>
</evidence>
<dbReference type="CDD" id="cd06261">
    <property type="entry name" value="TM_PBP2"/>
    <property type="match status" value="1"/>
</dbReference>
<dbReference type="Proteomes" id="UP000267798">
    <property type="component" value="Unassembled WGS sequence"/>
</dbReference>
<protein>
    <submittedName>
        <fullName evidence="9">ABC transporter permease subunit</fullName>
    </submittedName>
</protein>
<comment type="caution">
    <text evidence="9">The sequence shown here is derived from an EMBL/GenBank/DDBJ whole genome shotgun (WGS) entry which is preliminary data.</text>
</comment>
<accession>A0A3A6PZ62</accession>
<dbReference type="PROSITE" id="PS50928">
    <property type="entry name" value="ABC_TM1"/>
    <property type="match status" value="1"/>
</dbReference>
<dbReference type="GO" id="GO:0005886">
    <property type="term" value="C:plasma membrane"/>
    <property type="evidence" value="ECO:0007669"/>
    <property type="project" value="UniProtKB-SubCell"/>
</dbReference>
<keyword evidence="3" id="KW-1003">Cell membrane</keyword>
<name>A0A3A6PZ62_9BACL</name>
<keyword evidence="6 7" id="KW-0472">Membrane</keyword>
<feature type="transmembrane region" description="Helical" evidence="7">
    <location>
        <begin position="129"/>
        <end position="149"/>
    </location>
</feature>
<dbReference type="PANTHER" id="PTHR30465:SF44">
    <property type="entry name" value="ABC-TYPE DIPEPTIDE_OLIGOPEPTIDE TRANSPORT SYSTEM, PERMEASE COMPONENT"/>
    <property type="match status" value="1"/>
</dbReference>
<evidence type="ECO:0000256" key="1">
    <source>
        <dbReference type="ARBA" id="ARBA00004651"/>
    </source>
</evidence>
<keyword evidence="2 7" id="KW-0813">Transport</keyword>
<dbReference type="EMBL" id="QXQB01000001">
    <property type="protein sequence ID" value="RJX40603.1"/>
    <property type="molecule type" value="Genomic_DNA"/>
</dbReference>
<feature type="transmembrane region" description="Helical" evidence="7">
    <location>
        <begin position="277"/>
        <end position="299"/>
    </location>
</feature>
<evidence type="ECO:0000313" key="10">
    <source>
        <dbReference type="Proteomes" id="UP000267798"/>
    </source>
</evidence>